<protein>
    <submittedName>
        <fullName evidence="1">Uncharacterized protein</fullName>
    </submittedName>
</protein>
<dbReference type="RefSeq" id="WP_243112905.1">
    <property type="nucleotide sequence ID" value="NZ_JAJUFJ010000001.1"/>
</dbReference>
<dbReference type="Proteomes" id="UP000297714">
    <property type="component" value="Unassembled WGS sequence"/>
</dbReference>
<evidence type="ECO:0000313" key="1">
    <source>
        <dbReference type="EMBL" id="TGJ78023.1"/>
    </source>
</evidence>
<keyword evidence="2" id="KW-1185">Reference proteome</keyword>
<proteinExistence type="predicted"/>
<organism evidence="1 2">
    <name type="scientific">Caproiciproducens galactitolivorans</name>
    <dbReference type="NCBI Taxonomy" id="642589"/>
    <lineage>
        <taxon>Bacteria</taxon>
        <taxon>Bacillati</taxon>
        <taxon>Bacillota</taxon>
        <taxon>Clostridia</taxon>
        <taxon>Eubacteriales</taxon>
        <taxon>Acutalibacteraceae</taxon>
        <taxon>Caproiciproducens</taxon>
    </lineage>
</organism>
<reference evidence="1 2" key="1">
    <citation type="submission" date="2019-04" db="EMBL/GenBank/DDBJ databases">
        <authorList>
            <person name="Poehlein A."/>
            <person name="Bengelsdorf F.R."/>
            <person name="Duerre P."/>
            <person name="Daniel R."/>
        </authorList>
    </citation>
    <scope>NUCLEOTIDE SEQUENCE [LARGE SCALE GENOMIC DNA]</scope>
    <source>
        <strain evidence="1 2">BS-1</strain>
    </source>
</reference>
<comment type="caution">
    <text evidence="1">The sequence shown here is derived from an EMBL/GenBank/DDBJ whole genome shotgun (WGS) entry which is preliminary data.</text>
</comment>
<gene>
    <name evidence="1" type="ORF">CAGA_04330</name>
</gene>
<evidence type="ECO:0000313" key="2">
    <source>
        <dbReference type="Proteomes" id="UP000297714"/>
    </source>
</evidence>
<sequence>MSLTCYTNSSDIAAASSNNCESKGCGVESARALKRILGLLDNLNNDDLRLLEDIIERLLCSRK</sequence>
<dbReference type="AlphaFoldDB" id="A0A4Z0YH00"/>
<dbReference type="EMBL" id="SRMQ01000001">
    <property type="protein sequence ID" value="TGJ78023.1"/>
    <property type="molecule type" value="Genomic_DNA"/>
</dbReference>
<accession>A0A4Z0YH00</accession>
<name>A0A4Z0YH00_9FIRM</name>